<feature type="transmembrane region" description="Helical" evidence="1">
    <location>
        <begin position="30"/>
        <end position="53"/>
    </location>
</feature>
<reference evidence="2 3" key="1">
    <citation type="submission" date="2018-10" db="EMBL/GenBank/DDBJ databases">
        <title>Oceanobacillus sp. YLB-02 draft genome.</title>
        <authorList>
            <person name="Yu L."/>
        </authorList>
    </citation>
    <scope>NUCLEOTIDE SEQUENCE [LARGE SCALE GENOMIC DNA]</scope>
    <source>
        <strain evidence="2 3">YLB-02</strain>
    </source>
</reference>
<feature type="transmembrane region" description="Helical" evidence="1">
    <location>
        <begin position="82"/>
        <end position="104"/>
    </location>
</feature>
<sequence>MTYRVQLLHFIRHMEDHFFRIKKAEKIQNLWKVNVLLLFLSVIIYGFMAYLGIGTNLLSIGAVNQTPLDYELHKFWFVLGRMIYAVLFAAFILFIPSLLYYLLTDVSYRKLMIMQQIVLSALLLERLIWIPMVTLTGLDWYVSPLSFGVIASYLTETSWVIYFFGAISLFQIWIIWFQTRYLITLSQTKKHIVWINVILLNVILWCFVALLSFADSYLISGWFE</sequence>
<evidence type="ECO:0000256" key="1">
    <source>
        <dbReference type="SAM" id="Phobius"/>
    </source>
</evidence>
<feature type="transmembrane region" description="Helical" evidence="1">
    <location>
        <begin position="158"/>
        <end position="179"/>
    </location>
</feature>
<feature type="transmembrane region" description="Helical" evidence="1">
    <location>
        <begin position="116"/>
        <end position="138"/>
    </location>
</feature>
<name>A0A498D120_9BACI</name>
<organism evidence="2 3">
    <name type="scientific">Oceanobacillus piezotolerans</name>
    <dbReference type="NCBI Taxonomy" id="2448030"/>
    <lineage>
        <taxon>Bacteria</taxon>
        <taxon>Bacillati</taxon>
        <taxon>Bacillota</taxon>
        <taxon>Bacilli</taxon>
        <taxon>Bacillales</taxon>
        <taxon>Bacillaceae</taxon>
        <taxon>Oceanobacillus</taxon>
    </lineage>
</organism>
<dbReference type="AlphaFoldDB" id="A0A498D120"/>
<evidence type="ECO:0000313" key="2">
    <source>
        <dbReference type="EMBL" id="RLL39945.1"/>
    </source>
</evidence>
<comment type="caution">
    <text evidence="2">The sequence shown here is derived from an EMBL/GenBank/DDBJ whole genome shotgun (WGS) entry which is preliminary data.</text>
</comment>
<keyword evidence="1" id="KW-0472">Membrane</keyword>
<proteinExistence type="predicted"/>
<keyword evidence="3" id="KW-1185">Reference proteome</keyword>
<dbReference type="OrthoDB" id="2455856at2"/>
<keyword evidence="1" id="KW-0812">Transmembrane</keyword>
<dbReference type="EMBL" id="RCHR01000015">
    <property type="protein sequence ID" value="RLL39945.1"/>
    <property type="molecule type" value="Genomic_DNA"/>
</dbReference>
<accession>A0A498D120</accession>
<feature type="transmembrane region" description="Helical" evidence="1">
    <location>
        <begin position="191"/>
        <end position="214"/>
    </location>
</feature>
<dbReference type="RefSeq" id="WP_121525116.1">
    <property type="nucleotide sequence ID" value="NZ_RCHR01000015.1"/>
</dbReference>
<evidence type="ECO:0000313" key="3">
    <source>
        <dbReference type="Proteomes" id="UP000270219"/>
    </source>
</evidence>
<gene>
    <name evidence="2" type="ORF">D8M04_19740</name>
</gene>
<keyword evidence="1" id="KW-1133">Transmembrane helix</keyword>
<evidence type="ECO:0008006" key="4">
    <source>
        <dbReference type="Google" id="ProtNLM"/>
    </source>
</evidence>
<protein>
    <recommendedName>
        <fullName evidence="4">Yip1 domain-containing protein</fullName>
    </recommendedName>
</protein>
<dbReference type="Proteomes" id="UP000270219">
    <property type="component" value="Unassembled WGS sequence"/>
</dbReference>